<accession>A0A5M9GG81</accession>
<name>A0A5M9GG81_9BACI</name>
<dbReference type="Proteomes" id="UP000325411">
    <property type="component" value="Unassembled WGS sequence"/>
</dbReference>
<dbReference type="AlphaFoldDB" id="A0A5M9GG81"/>
<sequence length="125" mass="14598">MENTLLKKYSEVVVENHKYIDNLIRCSLSNVKNGMQAFLNGYFTNDVLKDLMNYLQKECPEIEVIDSFIAFSPTFKSHDIAIRIFLKKEIYTEWENAECIAVNAEFNKINDYVCSKIPIFLSKKI</sequence>
<evidence type="ECO:0000313" key="2">
    <source>
        <dbReference type="Proteomes" id="UP000325411"/>
    </source>
</evidence>
<reference evidence="1 2" key="1">
    <citation type="submission" date="2019-09" db="EMBL/GenBank/DDBJ databases">
        <authorList>
            <person name="Geng P."/>
            <person name="Wan X."/>
            <person name="Zhou G."/>
            <person name="Yuan Z."/>
            <person name="Hu X."/>
        </authorList>
    </citation>
    <scope>NUCLEOTIDE SEQUENCE [LARGE SCALE GENOMIC DNA]</scope>
    <source>
        <strain evidence="1 2">EFR-4</strain>
    </source>
</reference>
<organism evidence="1 2">
    <name type="scientific">Bacillus paranthracis</name>
    <dbReference type="NCBI Taxonomy" id="2026186"/>
    <lineage>
        <taxon>Bacteria</taxon>
        <taxon>Bacillati</taxon>
        <taxon>Bacillota</taxon>
        <taxon>Bacilli</taxon>
        <taxon>Bacillales</taxon>
        <taxon>Bacillaceae</taxon>
        <taxon>Bacillus</taxon>
        <taxon>Bacillus cereus group</taxon>
    </lineage>
</organism>
<gene>
    <name evidence="1" type="ORF">FYW06_27780</name>
</gene>
<dbReference type="EMBL" id="VXCE01000042">
    <property type="protein sequence ID" value="KAA8473250.1"/>
    <property type="molecule type" value="Genomic_DNA"/>
</dbReference>
<protein>
    <submittedName>
        <fullName evidence="1">Uncharacterized protein</fullName>
    </submittedName>
</protein>
<proteinExistence type="predicted"/>
<evidence type="ECO:0000313" key="1">
    <source>
        <dbReference type="EMBL" id="KAA8473250.1"/>
    </source>
</evidence>
<comment type="caution">
    <text evidence="1">The sequence shown here is derived from an EMBL/GenBank/DDBJ whole genome shotgun (WGS) entry which is preliminary data.</text>
</comment>